<evidence type="ECO:0000256" key="1">
    <source>
        <dbReference type="SAM" id="MobiDB-lite"/>
    </source>
</evidence>
<dbReference type="Proteomes" id="UP000184052">
    <property type="component" value="Unassembled WGS sequence"/>
</dbReference>
<sequence length="61" mass="6915">MHEHASGERRPLTGHSNEIAVDTKWIVSIGKVTFEINQNTNASRDFEQDFPGTEDTAMKLR</sequence>
<feature type="region of interest" description="Disordered" evidence="1">
    <location>
        <begin position="40"/>
        <end position="61"/>
    </location>
</feature>
<protein>
    <submittedName>
        <fullName evidence="2">Uncharacterized protein</fullName>
    </submittedName>
</protein>
<gene>
    <name evidence="2" type="ORF">SAMN02745751_01118</name>
</gene>
<evidence type="ECO:0000313" key="3">
    <source>
        <dbReference type="Proteomes" id="UP000184052"/>
    </source>
</evidence>
<dbReference type="STRING" id="1121476.SAMN02745751_01118"/>
<proteinExistence type="predicted"/>
<dbReference type="EMBL" id="FQZL01000007">
    <property type="protein sequence ID" value="SHI82111.1"/>
    <property type="molecule type" value="Genomic_DNA"/>
</dbReference>
<evidence type="ECO:0000313" key="2">
    <source>
        <dbReference type="EMBL" id="SHI82111.1"/>
    </source>
</evidence>
<keyword evidence="3" id="KW-1185">Reference proteome</keyword>
<accession>A0A1M6E9J5</accession>
<dbReference type="AlphaFoldDB" id="A0A1M6E9J5"/>
<organism evidence="2 3">
    <name type="scientific">Dethiosulfatibacter aminovorans DSM 17477</name>
    <dbReference type="NCBI Taxonomy" id="1121476"/>
    <lineage>
        <taxon>Bacteria</taxon>
        <taxon>Bacillati</taxon>
        <taxon>Bacillota</taxon>
        <taxon>Tissierellia</taxon>
        <taxon>Dethiosulfatibacter</taxon>
    </lineage>
</organism>
<name>A0A1M6E9J5_9FIRM</name>
<reference evidence="2 3" key="1">
    <citation type="submission" date="2016-11" db="EMBL/GenBank/DDBJ databases">
        <authorList>
            <person name="Jaros S."/>
            <person name="Januszkiewicz K."/>
            <person name="Wedrychowicz H."/>
        </authorList>
    </citation>
    <scope>NUCLEOTIDE SEQUENCE [LARGE SCALE GENOMIC DNA]</scope>
    <source>
        <strain evidence="2 3">DSM 17477</strain>
    </source>
</reference>